<dbReference type="EMBL" id="AP019367">
    <property type="protein sequence ID" value="BBH50276.1"/>
    <property type="molecule type" value="Genomic_DNA"/>
</dbReference>
<keyword evidence="5" id="KW-1185">Reference proteome</keyword>
<sequence>MRCPSCGSEIADGLDVCPACHANLSATRVMPKLRGTWCPSCGALVPVGEPTCPKCGMPVSATPRTKASDELDRRIAEERRLERERTSTLPRIESAIPSEPDPRVEGVYGRERLPHTKVFALAAIASLLVVGGAALVITHPWDPTLTDTRATTPADTSQAGFPGTVDRLAGQDSGNTDASTVVSADEATFSSLTSSYEALADLSSRADELESRLDETGVSGSAEERAAGEQDAKQLALDVSNEASTIAGIDVQTTGTYADQKANVATLASWLRNRVEAIYSAWQLSAQSSDPASDREKILSPMSGNRESDGSESYVNLFKKNYEAWKPEQR</sequence>
<dbReference type="OrthoDB" id="3186198at2"/>
<evidence type="ECO:0000313" key="5">
    <source>
        <dbReference type="Proteomes" id="UP000273154"/>
    </source>
</evidence>
<gene>
    <name evidence="4" type="ORF">Pcatena_08630</name>
</gene>
<feature type="domain" description="DZANK-type" evidence="3">
    <location>
        <begin position="3"/>
        <end position="56"/>
    </location>
</feature>
<feature type="transmembrane region" description="Helical" evidence="2">
    <location>
        <begin position="118"/>
        <end position="141"/>
    </location>
</feature>
<proteinExistence type="predicted"/>
<dbReference type="InterPro" id="IPR025874">
    <property type="entry name" value="DZR"/>
</dbReference>
<dbReference type="KEGG" id="pcat:Pcatena_08630"/>
<dbReference type="AlphaFoldDB" id="A0A3G9K1R0"/>
<dbReference type="Proteomes" id="UP000273154">
    <property type="component" value="Chromosome"/>
</dbReference>
<name>A0A3G9K1R0_9ACTN</name>
<protein>
    <recommendedName>
        <fullName evidence="3">DZANK-type domain-containing protein</fullName>
    </recommendedName>
</protein>
<dbReference type="RefSeq" id="WP_126421963.1">
    <property type="nucleotide sequence ID" value="NZ_AP019367.1"/>
</dbReference>
<accession>A0A3G9K1R0</accession>
<evidence type="ECO:0000313" key="4">
    <source>
        <dbReference type="EMBL" id="BBH50276.1"/>
    </source>
</evidence>
<dbReference type="GeneID" id="88848995"/>
<dbReference type="Pfam" id="PF12773">
    <property type="entry name" value="DZR"/>
    <property type="match status" value="1"/>
</dbReference>
<keyword evidence="2" id="KW-0472">Membrane</keyword>
<evidence type="ECO:0000256" key="1">
    <source>
        <dbReference type="SAM" id="MobiDB-lite"/>
    </source>
</evidence>
<reference evidence="5" key="1">
    <citation type="submission" date="2018-11" db="EMBL/GenBank/DDBJ databases">
        <title>Comparative genomics of Parolsenella catena and Libanicoccus massiliensis: Reclassification of Libanicoccus massiliensis as Parolsenella massiliensis comb. nov.</title>
        <authorList>
            <person name="Sakamoto M."/>
            <person name="Ikeyama N."/>
            <person name="Murakami T."/>
            <person name="Mori H."/>
            <person name="Yuki M."/>
            <person name="Ohkuma M."/>
        </authorList>
    </citation>
    <scope>NUCLEOTIDE SEQUENCE [LARGE SCALE GENOMIC DNA]</scope>
    <source>
        <strain evidence="5">JCM 31932</strain>
    </source>
</reference>
<keyword evidence="2" id="KW-0812">Transmembrane</keyword>
<feature type="region of interest" description="Disordered" evidence="1">
    <location>
        <begin position="286"/>
        <end position="312"/>
    </location>
</feature>
<evidence type="ECO:0000256" key="2">
    <source>
        <dbReference type="SAM" id="Phobius"/>
    </source>
</evidence>
<evidence type="ECO:0000259" key="3">
    <source>
        <dbReference type="Pfam" id="PF12773"/>
    </source>
</evidence>
<keyword evidence="2" id="KW-1133">Transmembrane helix</keyword>
<organism evidence="4 5">
    <name type="scientific">Parolsenella catena</name>
    <dbReference type="NCBI Taxonomy" id="2003188"/>
    <lineage>
        <taxon>Bacteria</taxon>
        <taxon>Bacillati</taxon>
        <taxon>Actinomycetota</taxon>
        <taxon>Coriobacteriia</taxon>
        <taxon>Coriobacteriales</taxon>
        <taxon>Atopobiaceae</taxon>
        <taxon>Parolsenella</taxon>
    </lineage>
</organism>